<comment type="caution">
    <text evidence="1">The sequence shown here is derived from an EMBL/GenBank/DDBJ whole genome shotgun (WGS) entry which is preliminary data.</text>
</comment>
<sequence>MRKLYYASLTYLILGLVAGVFYREWTKVFNAVDRSQLNTLHTHLLVLGTFFFLIVLALDKMFHLSGQKKFQQWFIFHNVALAWTTLAMLANGIVATSGGMWGPAQSGIAGMGHILLTGGFIWFFSMLNTAIKRSEANQK</sequence>
<dbReference type="Pfam" id="PF11070">
    <property type="entry name" value="DUF2871"/>
    <property type="match status" value="1"/>
</dbReference>
<proteinExistence type="predicted"/>
<evidence type="ECO:0008006" key="3">
    <source>
        <dbReference type="Google" id="ProtNLM"/>
    </source>
</evidence>
<organism evidence="1 2">
    <name type="scientific">Corynebacterium diphtheriae</name>
    <dbReference type="NCBI Taxonomy" id="1717"/>
    <lineage>
        <taxon>Bacteria</taxon>
        <taxon>Bacillati</taxon>
        <taxon>Actinomycetota</taxon>
        <taxon>Actinomycetes</taxon>
        <taxon>Mycobacteriales</taxon>
        <taxon>Corynebacteriaceae</taxon>
        <taxon>Corynebacterium</taxon>
    </lineage>
</organism>
<evidence type="ECO:0000313" key="1">
    <source>
        <dbReference type="EMBL" id="CAB0580096.1"/>
    </source>
</evidence>
<dbReference type="Proteomes" id="UP000480222">
    <property type="component" value="Unassembled WGS sequence"/>
</dbReference>
<dbReference type="OrthoDB" id="1644899at2"/>
<dbReference type="AlphaFoldDB" id="A0A0F5DCA9"/>
<gene>
    <name evidence="1" type="ORF">CIP107547_00208</name>
</gene>
<reference evidence="1 2" key="1">
    <citation type="submission" date="2020-02" db="EMBL/GenBank/DDBJ databases">
        <authorList>
            <person name="Brisse S."/>
        </authorList>
    </citation>
    <scope>NUCLEOTIDE SEQUENCE [LARGE SCALE GENOMIC DNA]</scope>
    <source>
        <strain evidence="1">CIP107547</strain>
    </source>
</reference>
<evidence type="ECO:0000313" key="2">
    <source>
        <dbReference type="Proteomes" id="UP000480222"/>
    </source>
</evidence>
<dbReference type="InterPro" id="IPR021299">
    <property type="entry name" value="DUF2871"/>
</dbReference>
<name>A0A0F5DCA9_CORDP</name>
<dbReference type="EMBL" id="CADDAV010000001">
    <property type="protein sequence ID" value="CAB0580096.1"/>
    <property type="molecule type" value="Genomic_DNA"/>
</dbReference>
<dbReference type="KEGG" id="cdi:DIP0114"/>
<dbReference type="RefSeq" id="WP_010934027.1">
    <property type="nucleotide sequence ID" value="NZ_CAJDYE010000003.1"/>
</dbReference>
<dbReference type="OMA" id="RVMHTHC"/>
<accession>A0A0F5DCA9</accession>
<protein>
    <recommendedName>
        <fullName evidence="3">DUF2871 domain-containing protein</fullName>
    </recommendedName>
</protein>